<name>A0A317CDG1_9GAMM</name>
<dbReference type="AlphaFoldDB" id="A0A317CDG1"/>
<dbReference type="Proteomes" id="UP000245539">
    <property type="component" value="Unassembled WGS sequence"/>
</dbReference>
<feature type="region of interest" description="Disordered" evidence="1">
    <location>
        <begin position="59"/>
        <end position="78"/>
    </location>
</feature>
<evidence type="ECO:0000313" key="2">
    <source>
        <dbReference type="EMBL" id="PWQ94350.1"/>
    </source>
</evidence>
<evidence type="ECO:0008006" key="4">
    <source>
        <dbReference type="Google" id="ProtNLM"/>
    </source>
</evidence>
<sequence length="78" mass="8486">MSVFLLAFIIFSLVALGMSLGVILNNRELKGSCGGLGNIPGMSSDCSCSNPCEKKKARMAKEQESNEPKESPIEFRKF</sequence>
<evidence type="ECO:0000256" key="1">
    <source>
        <dbReference type="SAM" id="MobiDB-lite"/>
    </source>
</evidence>
<reference evidence="2 3" key="1">
    <citation type="submission" date="2018-05" db="EMBL/GenBank/DDBJ databases">
        <title>Leucothrix arctica sp. nov., isolated from Arctic seawater.</title>
        <authorList>
            <person name="Choi A."/>
            <person name="Baek K."/>
        </authorList>
    </citation>
    <scope>NUCLEOTIDE SEQUENCE [LARGE SCALE GENOMIC DNA]</scope>
    <source>
        <strain evidence="2 3">JCM 18388</strain>
    </source>
</reference>
<dbReference type="PANTHER" id="PTHR40691">
    <property type="entry name" value="(NA+)-NQR MATURATION NQRM"/>
    <property type="match status" value="1"/>
</dbReference>
<accession>A0A317CDG1</accession>
<protein>
    <recommendedName>
        <fullName evidence="4">Na(+)-translocating NADH-quinone reductase subunit E</fullName>
    </recommendedName>
</protein>
<comment type="caution">
    <text evidence="2">The sequence shown here is derived from an EMBL/GenBank/DDBJ whole genome shotgun (WGS) entry which is preliminary data.</text>
</comment>
<proteinExistence type="predicted"/>
<dbReference type="Pfam" id="PF04400">
    <property type="entry name" value="NqrM"/>
    <property type="match status" value="1"/>
</dbReference>
<dbReference type="EMBL" id="QGKM01000056">
    <property type="protein sequence ID" value="PWQ94350.1"/>
    <property type="molecule type" value="Genomic_DNA"/>
</dbReference>
<evidence type="ECO:0000313" key="3">
    <source>
        <dbReference type="Proteomes" id="UP000245539"/>
    </source>
</evidence>
<dbReference type="OrthoDB" id="5296227at2"/>
<gene>
    <name evidence="2" type="ORF">DKW60_17085</name>
</gene>
<keyword evidence="3" id="KW-1185">Reference proteome</keyword>
<organism evidence="2 3">
    <name type="scientific">Leucothrix pacifica</name>
    <dbReference type="NCBI Taxonomy" id="1247513"/>
    <lineage>
        <taxon>Bacteria</taxon>
        <taxon>Pseudomonadati</taxon>
        <taxon>Pseudomonadota</taxon>
        <taxon>Gammaproteobacteria</taxon>
        <taxon>Thiotrichales</taxon>
        <taxon>Thiotrichaceae</taxon>
        <taxon>Leucothrix</taxon>
    </lineage>
</organism>
<dbReference type="PANTHER" id="PTHR40691:SF3">
    <property type="entry name" value="(NA+)-NQR MATURATION NQRM"/>
    <property type="match status" value="1"/>
</dbReference>
<dbReference type="InterPro" id="IPR007495">
    <property type="entry name" value="NqrM"/>
</dbReference>
<dbReference type="RefSeq" id="WP_109838879.1">
    <property type="nucleotide sequence ID" value="NZ_QGKM01000056.1"/>
</dbReference>